<sequence>MESPEIFAGGNYSDERGNVVFNNKFNASEVKRIYFIENINTELIRGWTGHKIEQRWFSVVQGSFIIKLIRIDNWQHPSKRSDVLRFEMNSENMDVLHVPGGYASAIQAVEKGSRLLVMANYSLGEINDDYRFPIDYFENL</sequence>
<dbReference type="InterPro" id="IPR008894">
    <property type="entry name" value="QdtA_cupin_dom"/>
</dbReference>
<name>A0ABW9JZ90_9FLAO</name>
<evidence type="ECO:0000313" key="2">
    <source>
        <dbReference type="EMBL" id="MFN1216410.1"/>
    </source>
</evidence>
<gene>
    <name evidence="2" type="ORF">ACKW6Q_05420</name>
</gene>
<evidence type="ECO:0000259" key="1">
    <source>
        <dbReference type="Pfam" id="PF05523"/>
    </source>
</evidence>
<feature type="domain" description="Sugar 3,4-ketoisomerase QdtA cupin" evidence="1">
    <location>
        <begin position="12"/>
        <end position="125"/>
    </location>
</feature>
<reference evidence="2 3" key="1">
    <citation type="submission" date="2024-12" db="EMBL/GenBank/DDBJ databases">
        <title>Draft genome sequence of Chryseobacterium kwangjuense AG447.</title>
        <authorList>
            <person name="Cheptsov V.S."/>
            <person name="Belov A."/>
            <person name="Zavarzina A.G."/>
        </authorList>
    </citation>
    <scope>NUCLEOTIDE SEQUENCE [LARGE SCALE GENOMIC DNA]</scope>
    <source>
        <strain evidence="2 3">AG447</strain>
    </source>
</reference>
<dbReference type="Pfam" id="PF05523">
    <property type="entry name" value="FdtA"/>
    <property type="match status" value="1"/>
</dbReference>
<dbReference type="SUPFAM" id="SSF51182">
    <property type="entry name" value="RmlC-like cupins"/>
    <property type="match status" value="1"/>
</dbReference>
<dbReference type="Gene3D" id="2.60.120.10">
    <property type="entry name" value="Jelly Rolls"/>
    <property type="match status" value="1"/>
</dbReference>
<dbReference type="EMBL" id="JBJXVJ010000001">
    <property type="protein sequence ID" value="MFN1216410.1"/>
    <property type="molecule type" value="Genomic_DNA"/>
</dbReference>
<comment type="caution">
    <text evidence="2">The sequence shown here is derived from an EMBL/GenBank/DDBJ whole genome shotgun (WGS) entry which is preliminary data.</text>
</comment>
<proteinExistence type="predicted"/>
<dbReference type="InterPro" id="IPR014710">
    <property type="entry name" value="RmlC-like_jellyroll"/>
</dbReference>
<protein>
    <submittedName>
        <fullName evidence="2">WxcM-like domain-containing protein</fullName>
    </submittedName>
</protein>
<dbReference type="Proteomes" id="UP001634154">
    <property type="component" value="Unassembled WGS sequence"/>
</dbReference>
<keyword evidence="3" id="KW-1185">Reference proteome</keyword>
<evidence type="ECO:0000313" key="3">
    <source>
        <dbReference type="Proteomes" id="UP001634154"/>
    </source>
</evidence>
<accession>A0ABW9JZ90</accession>
<dbReference type="RefSeq" id="WP_409355984.1">
    <property type="nucleotide sequence ID" value="NZ_JBJXVJ010000001.1"/>
</dbReference>
<dbReference type="InterPro" id="IPR011051">
    <property type="entry name" value="RmlC_Cupin_sf"/>
</dbReference>
<organism evidence="2 3">
    <name type="scientific">Chryseobacterium kwangjuense</name>
    <dbReference type="NCBI Taxonomy" id="267125"/>
    <lineage>
        <taxon>Bacteria</taxon>
        <taxon>Pseudomonadati</taxon>
        <taxon>Bacteroidota</taxon>
        <taxon>Flavobacteriia</taxon>
        <taxon>Flavobacteriales</taxon>
        <taxon>Weeksellaceae</taxon>
        <taxon>Chryseobacterium group</taxon>
        <taxon>Chryseobacterium</taxon>
    </lineage>
</organism>